<keyword evidence="1" id="KW-0378">Hydrolase</keyword>
<dbReference type="PANTHER" id="PTHR30337:SF7">
    <property type="entry name" value="PHOSPHOESTERASE"/>
    <property type="match status" value="1"/>
</dbReference>
<dbReference type="EMBL" id="PYAT01000013">
    <property type="protein sequence ID" value="PSL30622.1"/>
    <property type="molecule type" value="Genomic_DNA"/>
</dbReference>
<dbReference type="InterPro" id="IPR041796">
    <property type="entry name" value="Mre11_N"/>
</dbReference>
<keyword evidence="3" id="KW-0540">Nuclease</keyword>
<keyword evidence="3" id="KW-0269">Exonuclease</keyword>
<dbReference type="InterPro" id="IPR029052">
    <property type="entry name" value="Metallo-depent_PP-like"/>
</dbReference>
<dbReference type="RefSeq" id="WP_106534419.1">
    <property type="nucleotide sequence ID" value="NZ_PYAT01000013.1"/>
</dbReference>
<evidence type="ECO:0000313" key="4">
    <source>
        <dbReference type="Proteomes" id="UP000242682"/>
    </source>
</evidence>
<dbReference type="OrthoDB" id="9773856at2"/>
<dbReference type="Proteomes" id="UP000242682">
    <property type="component" value="Unassembled WGS sequence"/>
</dbReference>
<dbReference type="InterPro" id="IPR014576">
    <property type="entry name" value="Pesterase_YhaO"/>
</dbReference>
<comment type="caution">
    <text evidence="3">The sequence shown here is derived from an EMBL/GenBank/DDBJ whole genome shotgun (WGS) entry which is preliminary data.</text>
</comment>
<reference evidence="3 4" key="1">
    <citation type="submission" date="2018-03" db="EMBL/GenBank/DDBJ databases">
        <title>Genomic Encyclopedia of Type Strains, Phase III (KMG-III): the genomes of soil and plant-associated and newly described type strains.</title>
        <authorList>
            <person name="Whitman W."/>
        </authorList>
    </citation>
    <scope>NUCLEOTIDE SEQUENCE [LARGE SCALE GENOMIC DNA]</scope>
    <source>
        <strain evidence="3 4">CGMCC 1.12259</strain>
    </source>
</reference>
<accession>A0A2P8G9G7</accession>
<evidence type="ECO:0000259" key="2">
    <source>
        <dbReference type="Pfam" id="PF00149"/>
    </source>
</evidence>
<keyword evidence="4" id="KW-1185">Reference proteome</keyword>
<dbReference type="Pfam" id="PF00149">
    <property type="entry name" value="Metallophos"/>
    <property type="match status" value="1"/>
</dbReference>
<evidence type="ECO:0000256" key="1">
    <source>
        <dbReference type="ARBA" id="ARBA00022801"/>
    </source>
</evidence>
<dbReference type="PANTHER" id="PTHR30337">
    <property type="entry name" value="COMPONENT OF ATP-DEPENDENT DSDNA EXONUCLEASE"/>
    <property type="match status" value="1"/>
</dbReference>
<dbReference type="CDD" id="cd00840">
    <property type="entry name" value="MPP_Mre11_N"/>
    <property type="match status" value="1"/>
</dbReference>
<dbReference type="InterPro" id="IPR050535">
    <property type="entry name" value="DNA_Repair-Maintenance_Comp"/>
</dbReference>
<dbReference type="Gene3D" id="3.60.21.10">
    <property type="match status" value="1"/>
</dbReference>
<dbReference type="AlphaFoldDB" id="A0A2P8G9G7"/>
<protein>
    <submittedName>
        <fullName evidence="3">DNA repair exonuclease SbcCD nuclease subunit</fullName>
    </submittedName>
</protein>
<dbReference type="SUPFAM" id="SSF56300">
    <property type="entry name" value="Metallo-dependent phosphatases"/>
    <property type="match status" value="1"/>
</dbReference>
<sequence>MGQIRFIHAADLHLGSPFTGMKGLQKEQWKKLKDSTMEAFDQLVDYAVAERPDFLLIVGDIYDGEDRSLRAQHRFQLGMKRLKDAKIPVVVSYGNHDHLSGKWSRFELPENVHVFGPAVSQMELSTENGDVIITGFSYRERHIKESMISAYPPAEKQETFHIGMLHGSMEGNTAHAVYAPFTKEQLLSKNYDYWALGHIHMRQELHREPSIVYSGNIQGRHMGETGQKGFYDVMLSKTETKLSFVPASVVQFDRLVIPCGNIMHMNEVLEACREGASDYAGRYGAAVIELEFTGIHTEAAELFNEIPEIELIETIREAIEGDGEFVWIHSLAFEESGNDLPISPFGEQIIGVIKNWDTNEWKEALNDLYRHPKGSRFLHALDSETIEDFREGAVQKIRRSIQIGE</sequence>
<gene>
    <name evidence="3" type="ORF">B0H99_11347</name>
</gene>
<feature type="domain" description="Calcineurin-like phosphoesterase" evidence="2">
    <location>
        <begin position="4"/>
        <end position="201"/>
    </location>
</feature>
<name>A0A2P8G9G7_9BACL</name>
<dbReference type="InterPro" id="IPR004843">
    <property type="entry name" value="Calcineurin-like_PHP"/>
</dbReference>
<evidence type="ECO:0000313" key="3">
    <source>
        <dbReference type="EMBL" id="PSL30622.1"/>
    </source>
</evidence>
<dbReference type="PIRSF" id="PIRSF033091">
    <property type="entry name" value="Pesterase_YhaO"/>
    <property type="match status" value="1"/>
</dbReference>
<organism evidence="3 4">
    <name type="scientific">Planomicrobium soli</name>
    <dbReference type="NCBI Taxonomy" id="1176648"/>
    <lineage>
        <taxon>Bacteria</taxon>
        <taxon>Bacillati</taxon>
        <taxon>Bacillota</taxon>
        <taxon>Bacilli</taxon>
        <taxon>Bacillales</taxon>
        <taxon>Caryophanaceae</taxon>
        <taxon>Planomicrobium</taxon>
    </lineage>
</organism>
<proteinExistence type="predicted"/>
<dbReference type="GO" id="GO:0004527">
    <property type="term" value="F:exonuclease activity"/>
    <property type="evidence" value="ECO:0007669"/>
    <property type="project" value="UniProtKB-KW"/>
</dbReference>